<sequence length="290" mass="30904">MAATIATPTRSVAPTSDQSGLRSAVAFFTLTLALSWFAWAPSVLAEFTTLSIPDALVVPSIVVGGFGPAIAAVILTWRGEGRVRDLLRSIFDWRHHLRWYLFAFGVPVAFIAVATGVYVALGNPLDPSVLPGRLTVFPIQFGFALLLGGGQEELGWRGYALPRLQAQYGGAVASLIIGAVWAVWHLPLFVVPASSQYGQLFLPYAISVLGFSLLLTWLYNGTGGSVFLVMCMHAAINASSSLYPIRMGALADGFPDLLMIGIAFAAWGVAAVLVYRHGGSLDPGSCYSPR</sequence>
<keyword evidence="1" id="KW-1133">Transmembrane helix</keyword>
<protein>
    <submittedName>
        <fullName evidence="3">Abortive infection protein</fullName>
    </submittedName>
</protein>
<evidence type="ECO:0000256" key="1">
    <source>
        <dbReference type="SAM" id="Phobius"/>
    </source>
</evidence>
<dbReference type="RefSeq" id="WP_004049613.1">
    <property type="nucleotide sequence ID" value="NZ_AOJE01000062.1"/>
</dbReference>
<evidence type="ECO:0000259" key="2">
    <source>
        <dbReference type="Pfam" id="PF02517"/>
    </source>
</evidence>
<dbReference type="EMBL" id="AOJE01000062">
    <property type="protein sequence ID" value="ELZ37392.1"/>
    <property type="molecule type" value="Genomic_DNA"/>
</dbReference>
<dbReference type="InterPro" id="IPR042150">
    <property type="entry name" value="MmRce1-like"/>
</dbReference>
<reference evidence="3 4" key="1">
    <citation type="journal article" date="2014" name="PLoS Genet.">
        <title>Phylogenetically driven sequencing of extremely halophilic archaea reveals strategies for static and dynamic osmo-response.</title>
        <authorList>
            <person name="Becker E.A."/>
            <person name="Seitzer P.M."/>
            <person name="Tritt A."/>
            <person name="Larsen D."/>
            <person name="Krusor M."/>
            <person name="Yao A.I."/>
            <person name="Wu D."/>
            <person name="Madern D."/>
            <person name="Eisen J.A."/>
            <person name="Darling A.E."/>
            <person name="Facciotti M.T."/>
        </authorList>
    </citation>
    <scope>NUCLEOTIDE SEQUENCE [LARGE SCALE GENOMIC DNA]</scope>
    <source>
        <strain evidence="3 4">DSM 1137</strain>
    </source>
</reference>
<feature type="transmembrane region" description="Helical" evidence="1">
    <location>
        <begin position="24"/>
        <end position="44"/>
    </location>
</feature>
<comment type="caution">
    <text evidence="3">The sequence shown here is derived from an EMBL/GenBank/DDBJ whole genome shotgun (WGS) entry which is preliminary data.</text>
</comment>
<feature type="transmembrane region" description="Helical" evidence="1">
    <location>
        <begin position="127"/>
        <end position="147"/>
    </location>
</feature>
<gene>
    <name evidence="3" type="ORF">C471_12936</name>
</gene>
<feature type="transmembrane region" description="Helical" evidence="1">
    <location>
        <begin position="201"/>
        <end position="219"/>
    </location>
</feature>
<keyword evidence="4" id="KW-1185">Reference proteome</keyword>
<accession>M0DRT4</accession>
<feature type="transmembrane region" description="Helical" evidence="1">
    <location>
        <begin position="257"/>
        <end position="275"/>
    </location>
</feature>
<dbReference type="AlphaFoldDB" id="M0DRT4"/>
<dbReference type="Pfam" id="PF02517">
    <property type="entry name" value="Rce1-like"/>
    <property type="match status" value="1"/>
</dbReference>
<keyword evidence="1" id="KW-0812">Transmembrane</keyword>
<proteinExistence type="predicted"/>
<dbReference type="InterPro" id="IPR003675">
    <property type="entry name" value="Rce1/LyrA-like_dom"/>
</dbReference>
<evidence type="ECO:0000313" key="3">
    <source>
        <dbReference type="EMBL" id="ELZ37392.1"/>
    </source>
</evidence>
<dbReference type="GO" id="GO:0080120">
    <property type="term" value="P:CAAX-box protein maturation"/>
    <property type="evidence" value="ECO:0007669"/>
    <property type="project" value="UniProtKB-ARBA"/>
</dbReference>
<feature type="transmembrane region" description="Helical" evidence="1">
    <location>
        <begin position="226"/>
        <end position="245"/>
    </location>
</feature>
<feature type="domain" description="CAAX prenyl protease 2/Lysostaphin resistance protein A-like" evidence="2">
    <location>
        <begin position="138"/>
        <end position="238"/>
    </location>
</feature>
<name>M0DRT4_9EURY</name>
<dbReference type="eggNOG" id="arCOG02768">
    <property type="taxonomic scope" value="Archaea"/>
</dbReference>
<keyword evidence="1" id="KW-0472">Membrane</keyword>
<feature type="transmembrane region" description="Helical" evidence="1">
    <location>
        <begin position="56"/>
        <end position="78"/>
    </location>
</feature>
<dbReference type="GO" id="GO:0004175">
    <property type="term" value="F:endopeptidase activity"/>
    <property type="evidence" value="ECO:0007669"/>
    <property type="project" value="UniProtKB-ARBA"/>
</dbReference>
<dbReference type="STRING" id="1227484.C471_12936"/>
<feature type="transmembrane region" description="Helical" evidence="1">
    <location>
        <begin position="99"/>
        <end position="121"/>
    </location>
</feature>
<dbReference type="PANTHER" id="PTHR35797">
    <property type="entry name" value="PROTEASE-RELATED"/>
    <property type="match status" value="1"/>
</dbReference>
<dbReference type="PANTHER" id="PTHR35797:SF1">
    <property type="entry name" value="PROTEASE"/>
    <property type="match status" value="1"/>
</dbReference>
<dbReference type="Proteomes" id="UP000011514">
    <property type="component" value="Unassembled WGS sequence"/>
</dbReference>
<evidence type="ECO:0000313" key="4">
    <source>
        <dbReference type="Proteomes" id="UP000011514"/>
    </source>
</evidence>
<dbReference type="OrthoDB" id="28575at2157"/>
<organism evidence="3 4">
    <name type="scientific">Halorubrum saccharovorum DSM 1137</name>
    <dbReference type="NCBI Taxonomy" id="1227484"/>
    <lineage>
        <taxon>Archaea</taxon>
        <taxon>Methanobacteriati</taxon>
        <taxon>Methanobacteriota</taxon>
        <taxon>Stenosarchaea group</taxon>
        <taxon>Halobacteria</taxon>
        <taxon>Halobacteriales</taxon>
        <taxon>Haloferacaceae</taxon>
        <taxon>Halorubrum</taxon>
    </lineage>
</organism>
<feature type="transmembrane region" description="Helical" evidence="1">
    <location>
        <begin position="168"/>
        <end position="189"/>
    </location>
</feature>